<dbReference type="RefSeq" id="WP_219082295.1">
    <property type="nucleotide sequence ID" value="NZ_CP079216.1"/>
</dbReference>
<feature type="region of interest" description="Disordered" evidence="2">
    <location>
        <begin position="72"/>
        <end position="91"/>
    </location>
</feature>
<evidence type="ECO:0000256" key="1">
    <source>
        <dbReference type="ARBA" id="ARBA00006068"/>
    </source>
</evidence>
<dbReference type="PANTHER" id="PTHR33392:SF6">
    <property type="entry name" value="POLYISOPRENYL-TEICHOIC ACID--PEPTIDOGLYCAN TEICHOIC ACID TRANSFERASE TAGU"/>
    <property type="match status" value="1"/>
</dbReference>
<keyword evidence="6" id="KW-1185">Reference proteome</keyword>
<keyword evidence="3" id="KW-0472">Membrane</keyword>
<evidence type="ECO:0000313" key="6">
    <source>
        <dbReference type="Proteomes" id="UP000824504"/>
    </source>
</evidence>
<accession>A0ABX8SJ82</accession>
<sequence>MADDQRVSLFDDSEDGSVSTDQTEPRRKRLRDRWLLLSVVGLLVLLLGTAAGVVGWYGKSIYDALDSVDRQPSMLPSQNRPSPVATPEGQDHAPVNLVLMGTDQRAGETARGRSDVLMILHIPADRKKVYIISVPRDYWVSIPGRGTAKINAAYSWGGPALTLATLESLLDVPMDHVALINFEGFVEVIDTLGGIAVYNRHDSTIDGTHFPVGEVELDGQTALKFVRNRYGLPNGDLDRAERQRDVIKAVIEKLVSADVLTDPVRFNEAIVELGSQFTVDDTFTSQEMVDLGLSMRITGGSDVVSLQAPTAGFGTSSDGQSYVAVDTDGLADLAEALRNDTMDAFAGSQ</sequence>
<dbReference type="Pfam" id="PF03816">
    <property type="entry name" value="LytR_cpsA_psr"/>
    <property type="match status" value="1"/>
</dbReference>
<keyword evidence="3" id="KW-1133">Transmembrane helix</keyword>
<keyword evidence="3" id="KW-0812">Transmembrane</keyword>
<name>A0ABX8SJ82_9ACTN</name>
<feature type="region of interest" description="Disordered" evidence="2">
    <location>
        <begin position="1"/>
        <end position="25"/>
    </location>
</feature>
<organism evidence="5 6">
    <name type="scientific">Tessaracoccus palaemonis</name>
    <dbReference type="NCBI Taxonomy" id="2829499"/>
    <lineage>
        <taxon>Bacteria</taxon>
        <taxon>Bacillati</taxon>
        <taxon>Actinomycetota</taxon>
        <taxon>Actinomycetes</taxon>
        <taxon>Propionibacteriales</taxon>
        <taxon>Propionibacteriaceae</taxon>
        <taxon>Tessaracoccus</taxon>
    </lineage>
</organism>
<dbReference type="PANTHER" id="PTHR33392">
    <property type="entry name" value="POLYISOPRENYL-TEICHOIC ACID--PEPTIDOGLYCAN TEICHOIC ACID TRANSFERASE TAGU"/>
    <property type="match status" value="1"/>
</dbReference>
<proteinExistence type="inferred from homology"/>
<dbReference type="InterPro" id="IPR004474">
    <property type="entry name" value="LytR_CpsA_psr"/>
</dbReference>
<reference evidence="5 6" key="1">
    <citation type="submission" date="2021-07" db="EMBL/GenBank/DDBJ databases">
        <title>complete genome sequencing of Tessaracoccus sp.J1M15.</title>
        <authorList>
            <person name="Bae J.-W."/>
            <person name="Kim D.-y."/>
        </authorList>
    </citation>
    <scope>NUCLEOTIDE SEQUENCE [LARGE SCALE GENOMIC DNA]</scope>
    <source>
        <strain evidence="5 6">J1M15</strain>
    </source>
</reference>
<feature type="domain" description="Cell envelope-related transcriptional attenuator" evidence="4">
    <location>
        <begin position="113"/>
        <end position="254"/>
    </location>
</feature>
<evidence type="ECO:0000256" key="3">
    <source>
        <dbReference type="SAM" id="Phobius"/>
    </source>
</evidence>
<dbReference type="InterPro" id="IPR050922">
    <property type="entry name" value="LytR/CpsA/Psr_CW_biosynth"/>
</dbReference>
<dbReference type="Proteomes" id="UP000824504">
    <property type="component" value="Chromosome"/>
</dbReference>
<gene>
    <name evidence="5" type="ORF">KDB89_00160</name>
</gene>
<comment type="similarity">
    <text evidence="1">Belongs to the LytR/CpsA/Psr (LCP) family.</text>
</comment>
<evidence type="ECO:0000256" key="2">
    <source>
        <dbReference type="SAM" id="MobiDB-lite"/>
    </source>
</evidence>
<feature type="transmembrane region" description="Helical" evidence="3">
    <location>
        <begin position="34"/>
        <end position="57"/>
    </location>
</feature>
<dbReference type="NCBIfam" id="TIGR00350">
    <property type="entry name" value="lytR_cpsA_psr"/>
    <property type="match status" value="1"/>
</dbReference>
<evidence type="ECO:0000313" key="5">
    <source>
        <dbReference type="EMBL" id="QXT62944.1"/>
    </source>
</evidence>
<dbReference type="EMBL" id="CP079216">
    <property type="protein sequence ID" value="QXT62944.1"/>
    <property type="molecule type" value="Genomic_DNA"/>
</dbReference>
<evidence type="ECO:0000259" key="4">
    <source>
        <dbReference type="Pfam" id="PF03816"/>
    </source>
</evidence>
<protein>
    <submittedName>
        <fullName evidence="5">LCP family protein</fullName>
    </submittedName>
</protein>